<feature type="transmembrane region" description="Helical" evidence="8">
    <location>
        <begin position="84"/>
        <end position="102"/>
    </location>
</feature>
<organism evidence="10 11">
    <name type="scientific">Paucilactobacillus nenjiangensis</name>
    <dbReference type="NCBI Taxonomy" id="1296540"/>
    <lineage>
        <taxon>Bacteria</taxon>
        <taxon>Bacillati</taxon>
        <taxon>Bacillota</taxon>
        <taxon>Bacilli</taxon>
        <taxon>Lactobacillales</taxon>
        <taxon>Lactobacillaceae</taxon>
        <taxon>Paucilactobacillus</taxon>
    </lineage>
</organism>
<proteinExistence type="predicted"/>
<evidence type="ECO:0000313" key="10">
    <source>
        <dbReference type="EMBL" id="QER67935.1"/>
    </source>
</evidence>
<feature type="transmembrane region" description="Helical" evidence="8">
    <location>
        <begin position="266"/>
        <end position="289"/>
    </location>
</feature>
<feature type="domain" description="Acyltransferase 3" evidence="9">
    <location>
        <begin position="17"/>
        <end position="349"/>
    </location>
</feature>
<dbReference type="EMBL" id="CP043939">
    <property type="protein sequence ID" value="QER67935.1"/>
    <property type="molecule type" value="Genomic_DNA"/>
</dbReference>
<sequence>MDQPKWPSKKTGRRYITGFDGLRSLAVIGVIVYHLSPNALKGGYLGVPIFLLLAGYLVTNQMIGKLSANQPIGVGNFYLRRLKRLYPTLLSMLILTITYITLFQRNFFYQLKEIFVTNVLFVYNWWEVSHGQSYFDRFNGESPFTHLWTMGVEVQFYLIWPLLLILLFKLLRDKHQISMVVLAMSVASAILMAVLYDPQNINRAYYGTDTRAFSFLLGAWLAFVWPADQLRAQLKPKARRLIDGVGLISLLIVILMYFVLSGEAAFTYYGGMYIFSIFAMVLMGVIAHPGSHLNRWFTNPIFTWIGKRSYGIYVYQFPVLIFYESHFKNMGTHPWVNAIIEVAIILVISELSYRFIEQPIAKSDWKTLPAKIKALTHVKENHRPWFKLAPAIIVVIIAIVGIVQSPAQKPNTALQKRIEQNEKALKAHNAKVKAGQATTKVGSSEIARKYGLSNDQVAATKKLKVTAVGDSVLADGSSNLQEIIPNIYISAKVGRQAYQAPAIVSSLKAEGHLQDIVVLNLGSNGTISDDDANKMLKTIGTKRQVYWITTHVPSKPWQKPVNDKINKLAKTHSNVHVIDWYSASIAHRDWFYDDNVHPNVDGNTQFAKLIVTEILKDQ</sequence>
<dbReference type="Proteomes" id="UP000325295">
    <property type="component" value="Chromosome"/>
</dbReference>
<evidence type="ECO:0000256" key="1">
    <source>
        <dbReference type="ARBA" id="ARBA00004651"/>
    </source>
</evidence>
<accession>A0A5P1X3F6</accession>
<dbReference type="InterPro" id="IPR036514">
    <property type="entry name" value="SGNH_hydro_sf"/>
</dbReference>
<dbReference type="SUPFAM" id="SSF52266">
    <property type="entry name" value="SGNH hydrolase"/>
    <property type="match status" value="1"/>
</dbReference>
<keyword evidence="7" id="KW-0012">Acyltransferase</keyword>
<feature type="transmembrane region" description="Helical" evidence="8">
    <location>
        <begin position="385"/>
        <end position="403"/>
    </location>
</feature>
<reference evidence="10 11" key="1">
    <citation type="submission" date="2019-09" db="EMBL/GenBank/DDBJ databases">
        <title>Complete Genome Sequence of Lactobacillus nenjiangensis SH-Y15, isolated from sauerkraut.</title>
        <authorList>
            <person name="Yang H."/>
        </authorList>
    </citation>
    <scope>NUCLEOTIDE SEQUENCE [LARGE SCALE GENOMIC DNA]</scope>
    <source>
        <strain evidence="10 11">SH-Y15</strain>
    </source>
</reference>
<dbReference type="AlphaFoldDB" id="A0A5P1X3F6"/>
<comment type="subcellular location">
    <subcellularLocation>
        <location evidence="1">Cell membrane</location>
        <topology evidence="1">Multi-pass membrane protein</topology>
    </subcellularLocation>
</comment>
<evidence type="ECO:0000256" key="4">
    <source>
        <dbReference type="ARBA" id="ARBA00022692"/>
    </source>
</evidence>
<dbReference type="PANTHER" id="PTHR23028">
    <property type="entry name" value="ACETYLTRANSFERASE"/>
    <property type="match status" value="1"/>
</dbReference>
<keyword evidence="2" id="KW-1003">Cell membrane</keyword>
<keyword evidence="6 8" id="KW-0472">Membrane</keyword>
<dbReference type="GO" id="GO:0009103">
    <property type="term" value="P:lipopolysaccharide biosynthetic process"/>
    <property type="evidence" value="ECO:0007669"/>
    <property type="project" value="TreeGrafter"/>
</dbReference>
<feature type="transmembrane region" description="Helical" evidence="8">
    <location>
        <begin position="240"/>
        <end position="260"/>
    </location>
</feature>
<feature type="transmembrane region" description="Helical" evidence="8">
    <location>
        <begin position="15"/>
        <end position="36"/>
    </location>
</feature>
<evidence type="ECO:0000256" key="8">
    <source>
        <dbReference type="SAM" id="Phobius"/>
    </source>
</evidence>
<keyword evidence="3 10" id="KW-0808">Transferase</keyword>
<name>A0A5P1X3F6_9LACO</name>
<evidence type="ECO:0000256" key="2">
    <source>
        <dbReference type="ARBA" id="ARBA00022475"/>
    </source>
</evidence>
<dbReference type="Pfam" id="PF01757">
    <property type="entry name" value="Acyl_transf_3"/>
    <property type="match status" value="1"/>
</dbReference>
<dbReference type="CDD" id="cd01840">
    <property type="entry name" value="SGNH_hydrolase_yrhL_like"/>
    <property type="match status" value="1"/>
</dbReference>
<dbReference type="PANTHER" id="PTHR23028:SF53">
    <property type="entry name" value="ACYL_TRANSF_3 DOMAIN-CONTAINING PROTEIN"/>
    <property type="match status" value="1"/>
</dbReference>
<feature type="transmembrane region" description="Helical" evidence="8">
    <location>
        <begin position="154"/>
        <end position="171"/>
    </location>
</feature>
<dbReference type="RefSeq" id="WP_150204341.1">
    <property type="nucleotide sequence ID" value="NZ_CP043939.1"/>
</dbReference>
<dbReference type="GO" id="GO:0005886">
    <property type="term" value="C:plasma membrane"/>
    <property type="evidence" value="ECO:0007669"/>
    <property type="project" value="UniProtKB-SubCell"/>
</dbReference>
<protein>
    <submittedName>
        <fullName evidence="10">Acetyltransferase</fullName>
    </submittedName>
</protein>
<evidence type="ECO:0000256" key="3">
    <source>
        <dbReference type="ARBA" id="ARBA00022679"/>
    </source>
</evidence>
<evidence type="ECO:0000313" key="11">
    <source>
        <dbReference type="Proteomes" id="UP000325295"/>
    </source>
</evidence>
<feature type="transmembrane region" description="Helical" evidence="8">
    <location>
        <begin position="42"/>
        <end position="63"/>
    </location>
</feature>
<keyword evidence="5 8" id="KW-1133">Transmembrane helix</keyword>
<keyword evidence="11" id="KW-1185">Reference proteome</keyword>
<dbReference type="Gene3D" id="3.40.50.1110">
    <property type="entry name" value="SGNH hydrolase"/>
    <property type="match status" value="1"/>
</dbReference>
<dbReference type="OrthoDB" id="9796461at2"/>
<feature type="transmembrane region" description="Helical" evidence="8">
    <location>
        <begin position="211"/>
        <end position="228"/>
    </location>
</feature>
<feature type="transmembrane region" description="Helical" evidence="8">
    <location>
        <begin position="178"/>
        <end position="196"/>
    </location>
</feature>
<dbReference type="InterPro" id="IPR002656">
    <property type="entry name" value="Acyl_transf_3_dom"/>
</dbReference>
<evidence type="ECO:0000256" key="5">
    <source>
        <dbReference type="ARBA" id="ARBA00022989"/>
    </source>
</evidence>
<keyword evidence="4 8" id="KW-0812">Transmembrane</keyword>
<evidence type="ECO:0000259" key="9">
    <source>
        <dbReference type="Pfam" id="PF01757"/>
    </source>
</evidence>
<dbReference type="GO" id="GO:0016747">
    <property type="term" value="F:acyltransferase activity, transferring groups other than amino-acyl groups"/>
    <property type="evidence" value="ECO:0007669"/>
    <property type="project" value="InterPro"/>
</dbReference>
<evidence type="ECO:0000256" key="6">
    <source>
        <dbReference type="ARBA" id="ARBA00023136"/>
    </source>
</evidence>
<gene>
    <name evidence="10" type="ORF">F0161_08800</name>
</gene>
<dbReference type="InterPro" id="IPR050879">
    <property type="entry name" value="Acyltransferase_3"/>
</dbReference>
<evidence type="ECO:0000256" key="7">
    <source>
        <dbReference type="ARBA" id="ARBA00023315"/>
    </source>
</evidence>
<dbReference type="KEGG" id="lnn:F0161_08800"/>